<dbReference type="PANTHER" id="PTHR12507">
    <property type="entry name" value="REDUCED GROWTH PHENOTYPE 1 RGP1, YEAST -RELATED"/>
    <property type="match status" value="1"/>
</dbReference>
<dbReference type="Proteomes" id="UP000694845">
    <property type="component" value="Unplaced"/>
</dbReference>
<dbReference type="RefSeq" id="XP_022105231.1">
    <property type="nucleotide sequence ID" value="XM_022249539.1"/>
</dbReference>
<dbReference type="OrthoDB" id="1918at2759"/>
<sequence>MPSQGAVMIEVSAHLTRGLTFLAGEIVECSIAFTCPSNATSSLESLAWASAQLHCQCHISSSKVILPKMPADEKSEELEMLQSSVNTSLAPSRGEKGQCILSTEPKILFCDLKLKPGERKTFLYRETIPSDAPPSYRGQAVKYSYKVTIGMQRVNCPIRLLRVPFRVLVLYGLGDTSLQEQEDQAASSNPFLAEERTKNSLLDLAVQVLNTVTSRKNPRDSYNIKNSEGPVARFCLFKPAYKLGEDIIGTIEFPASCTVPCIQYSVVLQSEEHIAEECRRKPHQGVSMSSHGRHQEFCLHMSKSHMVLPIPLHVTPGFITDIVCLKWRLHFEFITAKEPLPDHVIPADQSESALWQGPQSLNVDTLVWNLPIKILPTNPLHASTSTTLLTKTPTAVTV</sequence>
<evidence type="ECO:0000313" key="2">
    <source>
        <dbReference type="RefSeq" id="XP_022105231.1"/>
    </source>
</evidence>
<dbReference type="KEGG" id="aplc:110987101"/>
<reference evidence="2" key="1">
    <citation type="submission" date="2025-08" db="UniProtKB">
        <authorList>
            <consortium name="RefSeq"/>
        </authorList>
    </citation>
    <scope>IDENTIFICATION</scope>
</reference>
<evidence type="ECO:0000313" key="1">
    <source>
        <dbReference type="Proteomes" id="UP000694845"/>
    </source>
</evidence>
<dbReference type="CTD" id="9827"/>
<dbReference type="InterPro" id="IPR014848">
    <property type="entry name" value="Rgp1"/>
</dbReference>
<dbReference type="GeneID" id="110987101"/>
<name>A0A8B7ZPA4_ACAPL</name>
<proteinExistence type="predicted"/>
<dbReference type="AlphaFoldDB" id="A0A8B7ZPA4"/>
<protein>
    <submittedName>
        <fullName evidence="2">RAB6A-GEF complex partner protein 2-like isoform X1</fullName>
    </submittedName>
</protein>
<keyword evidence="1" id="KW-1185">Reference proteome</keyword>
<organism evidence="1 2">
    <name type="scientific">Acanthaster planci</name>
    <name type="common">Crown-of-thorns starfish</name>
    <dbReference type="NCBI Taxonomy" id="133434"/>
    <lineage>
        <taxon>Eukaryota</taxon>
        <taxon>Metazoa</taxon>
        <taxon>Echinodermata</taxon>
        <taxon>Eleutherozoa</taxon>
        <taxon>Asterozoa</taxon>
        <taxon>Asteroidea</taxon>
        <taxon>Valvatacea</taxon>
        <taxon>Valvatida</taxon>
        <taxon>Acanthasteridae</taxon>
        <taxon>Acanthaster</taxon>
    </lineage>
</organism>
<dbReference type="OMA" id="CQVRCVQ"/>
<dbReference type="Pfam" id="PF08737">
    <property type="entry name" value="Rgp1"/>
    <property type="match status" value="2"/>
</dbReference>
<gene>
    <name evidence="2" type="primary">LOC110987101</name>
</gene>
<accession>A0A8B7ZPA4</accession>